<sequence length="173" mass="19863">MNAPLASSFDRLEQQRTYFSAWVANAPAAAQYRQPGSNQWSAAQVLFHLALVDQQVVTALEKRIASGKPLRPLRFKAKVRAFLLKWALRLPIKFKAPPAVREVPDTVNVSEVVQEWQTTRSRLQALLEAYPAQELDKEAFFHPRAGMLSLPQTLQFLEDHTEHHRRQMQRLLP</sequence>
<reference evidence="3 5" key="3">
    <citation type="submission" date="2024-08" db="EMBL/GenBank/DDBJ databases">
        <authorList>
            <person name="Wei W."/>
        </authorList>
    </citation>
    <scope>NUCLEOTIDE SEQUENCE [LARGE SCALE GENOMIC DNA]</scope>
    <source>
        <strain evidence="3 5">XU2</strain>
    </source>
</reference>
<keyword evidence="5" id="KW-1185">Reference proteome</keyword>
<evidence type="ECO:0000313" key="3">
    <source>
        <dbReference type="EMBL" id="MFA1770536.1"/>
    </source>
</evidence>
<feature type="domain" description="DinB-like" evidence="1">
    <location>
        <begin position="11"/>
        <end position="168"/>
    </location>
</feature>
<evidence type="ECO:0000313" key="4">
    <source>
        <dbReference type="Proteomes" id="UP000323866"/>
    </source>
</evidence>
<name>A0A5M8QJW8_9BACT</name>
<dbReference type="AlphaFoldDB" id="A0A5M8QJW8"/>
<dbReference type="InterPro" id="IPR034660">
    <property type="entry name" value="DinB/YfiT-like"/>
</dbReference>
<reference evidence="2 4" key="2">
    <citation type="submission" date="2019-09" db="EMBL/GenBank/DDBJ databases">
        <title>A bacterium isolated from glacier soil.</title>
        <authorList>
            <person name="Liu Q."/>
        </authorList>
    </citation>
    <scope>NUCLEOTIDE SEQUENCE [LARGE SCALE GENOMIC DNA]</scope>
    <source>
        <strain evidence="2 4">MDT1-10-3</strain>
    </source>
</reference>
<proteinExistence type="predicted"/>
<evidence type="ECO:0000259" key="1">
    <source>
        <dbReference type="Pfam" id="PF12867"/>
    </source>
</evidence>
<dbReference type="RefSeq" id="WP_149098555.1">
    <property type="nucleotide sequence ID" value="NZ_BMMG01000003.1"/>
</dbReference>
<organism evidence="2 4">
    <name type="scientific">Rufibacter glacialis</name>
    <dbReference type="NCBI Taxonomy" id="1259555"/>
    <lineage>
        <taxon>Bacteria</taxon>
        <taxon>Pseudomonadati</taxon>
        <taxon>Bacteroidota</taxon>
        <taxon>Cytophagia</taxon>
        <taxon>Cytophagales</taxon>
        <taxon>Hymenobacteraceae</taxon>
        <taxon>Rufibacter</taxon>
    </lineage>
</organism>
<accession>A0A5M8QJW8</accession>
<protein>
    <submittedName>
        <fullName evidence="2">DinB family protein</fullName>
    </submittedName>
</protein>
<dbReference type="EMBL" id="JBGOGF010000002">
    <property type="protein sequence ID" value="MFA1770536.1"/>
    <property type="molecule type" value="Genomic_DNA"/>
</dbReference>
<dbReference type="Pfam" id="PF12867">
    <property type="entry name" value="DinB_2"/>
    <property type="match status" value="1"/>
</dbReference>
<evidence type="ECO:0000313" key="5">
    <source>
        <dbReference type="Proteomes" id="UP001570846"/>
    </source>
</evidence>
<dbReference type="Gene3D" id="1.20.120.450">
    <property type="entry name" value="dinb family like domain"/>
    <property type="match status" value="1"/>
</dbReference>
<reference evidence="2 4" key="1">
    <citation type="submission" date="2019-07" db="EMBL/GenBank/DDBJ databases">
        <authorList>
            <person name="Qu J.-H."/>
        </authorList>
    </citation>
    <scope>NUCLEOTIDE SEQUENCE [LARGE SCALE GENOMIC DNA]</scope>
    <source>
        <strain evidence="2 4">MDT1-10-3</strain>
    </source>
</reference>
<dbReference type="OrthoDB" id="979115at2"/>
<dbReference type="EMBL" id="VKKZ01000020">
    <property type="protein sequence ID" value="KAA6434612.1"/>
    <property type="molecule type" value="Genomic_DNA"/>
</dbReference>
<dbReference type="Proteomes" id="UP001570846">
    <property type="component" value="Unassembled WGS sequence"/>
</dbReference>
<dbReference type="SUPFAM" id="SSF109854">
    <property type="entry name" value="DinB/YfiT-like putative metalloenzymes"/>
    <property type="match status" value="1"/>
</dbReference>
<dbReference type="Proteomes" id="UP000323866">
    <property type="component" value="Unassembled WGS sequence"/>
</dbReference>
<dbReference type="InterPro" id="IPR024775">
    <property type="entry name" value="DinB-like"/>
</dbReference>
<gene>
    <name evidence="3" type="ORF">ACD591_04475</name>
    <name evidence="2" type="ORF">FOE74_10535</name>
</gene>
<evidence type="ECO:0000313" key="2">
    <source>
        <dbReference type="EMBL" id="KAA6434612.1"/>
    </source>
</evidence>
<comment type="caution">
    <text evidence="2">The sequence shown here is derived from an EMBL/GenBank/DDBJ whole genome shotgun (WGS) entry which is preliminary data.</text>
</comment>